<dbReference type="AlphaFoldDB" id="A0A1Y6FUW0"/>
<name>A0A1Y6FUW0_9SPHN</name>
<dbReference type="SUPFAM" id="SSF56349">
    <property type="entry name" value="DNA breaking-rejoining enzymes"/>
    <property type="match status" value="1"/>
</dbReference>
<dbReference type="Gene3D" id="1.10.150.130">
    <property type="match status" value="1"/>
</dbReference>
<evidence type="ECO:0000313" key="8">
    <source>
        <dbReference type="EMBL" id="SMQ76323.1"/>
    </source>
</evidence>
<dbReference type="GeneID" id="303002327"/>
<dbReference type="InterPro" id="IPR002104">
    <property type="entry name" value="Integrase_catalytic"/>
</dbReference>
<dbReference type="Pfam" id="PF22022">
    <property type="entry name" value="Phage_int_M"/>
    <property type="match status" value="1"/>
</dbReference>
<evidence type="ECO:0000256" key="2">
    <source>
        <dbReference type="ARBA" id="ARBA00022908"/>
    </source>
</evidence>
<dbReference type="PANTHER" id="PTHR30629:SF2">
    <property type="entry name" value="PROPHAGE INTEGRASE INTS-RELATED"/>
    <property type="match status" value="1"/>
</dbReference>
<evidence type="ECO:0000259" key="7">
    <source>
        <dbReference type="PROSITE" id="PS51900"/>
    </source>
</evidence>
<dbReference type="GO" id="GO:0003677">
    <property type="term" value="F:DNA binding"/>
    <property type="evidence" value="ECO:0007669"/>
    <property type="project" value="UniProtKB-UniRule"/>
</dbReference>
<evidence type="ECO:0000256" key="1">
    <source>
        <dbReference type="ARBA" id="ARBA00008857"/>
    </source>
</evidence>
<dbReference type="Pfam" id="PF13356">
    <property type="entry name" value="Arm-DNA-bind_3"/>
    <property type="match status" value="1"/>
</dbReference>
<dbReference type="InterPro" id="IPR013762">
    <property type="entry name" value="Integrase-like_cat_sf"/>
</dbReference>
<dbReference type="InterPro" id="IPR050808">
    <property type="entry name" value="Phage_Integrase"/>
</dbReference>
<comment type="similarity">
    <text evidence="1">Belongs to the 'phage' integrase family.</text>
</comment>
<evidence type="ECO:0000259" key="6">
    <source>
        <dbReference type="PROSITE" id="PS51898"/>
    </source>
</evidence>
<dbReference type="InterPro" id="IPR053876">
    <property type="entry name" value="Phage_int_M"/>
</dbReference>
<dbReference type="PROSITE" id="PS51900">
    <property type="entry name" value="CB"/>
    <property type="match status" value="1"/>
</dbReference>
<dbReference type="Pfam" id="PF00589">
    <property type="entry name" value="Phage_integrase"/>
    <property type="match status" value="1"/>
</dbReference>
<keyword evidence="4" id="KW-0233">DNA recombination</keyword>
<dbReference type="Proteomes" id="UP000194469">
    <property type="component" value="Unassembled WGS sequence"/>
</dbReference>
<feature type="domain" description="Core-binding (CB)" evidence="7">
    <location>
        <begin position="98"/>
        <end position="178"/>
    </location>
</feature>
<dbReference type="GO" id="GO:0015074">
    <property type="term" value="P:DNA integration"/>
    <property type="evidence" value="ECO:0007669"/>
    <property type="project" value="UniProtKB-KW"/>
</dbReference>
<dbReference type="Gene3D" id="1.10.443.10">
    <property type="entry name" value="Intergrase catalytic core"/>
    <property type="match status" value="1"/>
</dbReference>
<feature type="domain" description="Tyr recombinase" evidence="6">
    <location>
        <begin position="202"/>
        <end position="382"/>
    </location>
</feature>
<keyword evidence="9" id="KW-1185">Reference proteome</keyword>
<dbReference type="EMBL" id="FXWL01000002">
    <property type="protein sequence ID" value="SMQ76323.1"/>
    <property type="molecule type" value="Genomic_DNA"/>
</dbReference>
<keyword evidence="3 5" id="KW-0238">DNA-binding</keyword>
<dbReference type="InterPro" id="IPR010998">
    <property type="entry name" value="Integrase_recombinase_N"/>
</dbReference>
<sequence length="405" mass="46453">MPLSDVQIRSLKPRDRVYKVSDAHSLYIEVHPTGARLWRFKYTMHGKQKRIALGAYPTVGLAEARRKRDEAKLKIHEGVDPLAERKRHKLVGKFKASNRFGDLAEEYIAMVTKEGRSEATIEKTKWLLEKLRPIADTPVADLQAVDLFAVLKKIEAQGHFETARRCRSFASRVFRYAAASGRADSDPTTLLRGALIAPRPKHHAALVEPEEVGAFLRALDGYSGYPITLLACKILPHVMARPGELRLARWAEFDFEKAVWTVPPERMKMRRPHYVPLSRQVIALLEELRPYVGGEDYVFPAFHTWRRPLSENTMNAAYRRMGYGPRDLTSHGFRATASSLLNQCGKWNPDAIERSLAHADGNQIRRIYNRTPYWDERVRMHQWWSDYLDALRLDEEAAIAALMES</sequence>
<protein>
    <submittedName>
        <fullName evidence="8">Integrase</fullName>
    </submittedName>
</protein>
<dbReference type="Gene3D" id="3.30.160.390">
    <property type="entry name" value="Integrase, DNA-binding domain"/>
    <property type="match status" value="1"/>
</dbReference>
<dbReference type="InterPro" id="IPR038488">
    <property type="entry name" value="Integrase_DNA-bd_sf"/>
</dbReference>
<dbReference type="RefSeq" id="WP_086456834.1">
    <property type="nucleotide sequence ID" value="NZ_FXWL01000002.1"/>
</dbReference>
<dbReference type="InterPro" id="IPR025166">
    <property type="entry name" value="Integrase_DNA_bind_dom"/>
</dbReference>
<dbReference type="CDD" id="cd00801">
    <property type="entry name" value="INT_P4_C"/>
    <property type="match status" value="1"/>
</dbReference>
<evidence type="ECO:0000313" key="9">
    <source>
        <dbReference type="Proteomes" id="UP000194469"/>
    </source>
</evidence>
<evidence type="ECO:0000256" key="5">
    <source>
        <dbReference type="PROSITE-ProRule" id="PRU01248"/>
    </source>
</evidence>
<gene>
    <name evidence="8" type="ORF">SAMN06295984_1764</name>
</gene>
<evidence type="ECO:0000256" key="3">
    <source>
        <dbReference type="ARBA" id="ARBA00023125"/>
    </source>
</evidence>
<dbReference type="PANTHER" id="PTHR30629">
    <property type="entry name" value="PROPHAGE INTEGRASE"/>
    <property type="match status" value="1"/>
</dbReference>
<proteinExistence type="inferred from homology"/>
<dbReference type="PROSITE" id="PS51898">
    <property type="entry name" value="TYR_RECOMBINASE"/>
    <property type="match status" value="1"/>
</dbReference>
<reference evidence="9" key="1">
    <citation type="submission" date="2017-04" db="EMBL/GenBank/DDBJ databases">
        <authorList>
            <person name="Varghese N."/>
            <person name="Submissions S."/>
        </authorList>
    </citation>
    <scope>NUCLEOTIDE SEQUENCE [LARGE SCALE GENOMIC DNA]</scope>
    <source>
        <strain evidence="9">UI2</strain>
    </source>
</reference>
<organism evidence="8 9">
    <name type="scientific">Sphingopyxis terrae subsp. ummariensis</name>
    <dbReference type="NCBI Taxonomy" id="429001"/>
    <lineage>
        <taxon>Bacteria</taxon>
        <taxon>Pseudomonadati</taxon>
        <taxon>Pseudomonadota</taxon>
        <taxon>Alphaproteobacteria</taxon>
        <taxon>Sphingomonadales</taxon>
        <taxon>Sphingomonadaceae</taxon>
        <taxon>Sphingopyxis</taxon>
    </lineage>
</organism>
<dbReference type="InterPro" id="IPR011010">
    <property type="entry name" value="DNA_brk_join_enz"/>
</dbReference>
<keyword evidence="2" id="KW-0229">DNA integration</keyword>
<dbReference type="InterPro" id="IPR044068">
    <property type="entry name" value="CB"/>
</dbReference>
<evidence type="ECO:0000256" key="4">
    <source>
        <dbReference type="ARBA" id="ARBA00023172"/>
    </source>
</evidence>
<dbReference type="GO" id="GO:0006310">
    <property type="term" value="P:DNA recombination"/>
    <property type="evidence" value="ECO:0007669"/>
    <property type="project" value="UniProtKB-KW"/>
</dbReference>
<accession>A0A1Y6FUW0</accession>